<protein>
    <submittedName>
        <fullName evidence="2">Uncharacterized protein</fullName>
    </submittedName>
</protein>
<gene>
    <name evidence="2" type="ORF">SDC9_35000</name>
</gene>
<keyword evidence="1" id="KW-1133">Transmembrane helix</keyword>
<comment type="caution">
    <text evidence="2">The sequence shown here is derived from an EMBL/GenBank/DDBJ whole genome shotgun (WGS) entry which is preliminary data.</text>
</comment>
<reference evidence="2" key="1">
    <citation type="submission" date="2019-08" db="EMBL/GenBank/DDBJ databases">
        <authorList>
            <person name="Kucharzyk K."/>
            <person name="Murdoch R.W."/>
            <person name="Higgins S."/>
            <person name="Loffler F."/>
        </authorList>
    </citation>
    <scope>NUCLEOTIDE SEQUENCE</scope>
</reference>
<dbReference type="AlphaFoldDB" id="A0A644VCG5"/>
<dbReference type="EMBL" id="VSSQ01000269">
    <property type="protein sequence ID" value="MPL88970.1"/>
    <property type="molecule type" value="Genomic_DNA"/>
</dbReference>
<proteinExistence type="predicted"/>
<sequence>MMNDKEFSKDVMKIALGVVLGVVSAVCILFILSVIASGVVLLVAQIMS</sequence>
<keyword evidence="1" id="KW-0812">Transmembrane</keyword>
<evidence type="ECO:0000313" key="2">
    <source>
        <dbReference type="EMBL" id="MPL88970.1"/>
    </source>
</evidence>
<evidence type="ECO:0000256" key="1">
    <source>
        <dbReference type="SAM" id="Phobius"/>
    </source>
</evidence>
<name>A0A644VCG5_9ZZZZ</name>
<organism evidence="2">
    <name type="scientific">bioreactor metagenome</name>
    <dbReference type="NCBI Taxonomy" id="1076179"/>
    <lineage>
        <taxon>unclassified sequences</taxon>
        <taxon>metagenomes</taxon>
        <taxon>ecological metagenomes</taxon>
    </lineage>
</organism>
<feature type="transmembrane region" description="Helical" evidence="1">
    <location>
        <begin position="14"/>
        <end position="44"/>
    </location>
</feature>
<keyword evidence="1" id="KW-0472">Membrane</keyword>
<accession>A0A644VCG5</accession>